<dbReference type="Proteomes" id="UP000050640">
    <property type="component" value="Unplaced"/>
</dbReference>
<accession>A0A0R3RJN7</accession>
<sequence>MGFISNTIFGYNTRKTIRSSSLSFINKHRSLLPLSSQQSLPPLSSSSSSSSSSSVTYLRQFQTIKITDCNNSNTGSITQNVLQQSDDNVCSDERLPAQSYRHSTFRPYPIPQEDENSFRPCRSHESLLAYSSAHMIDLGL</sequence>
<organism evidence="1 2">
    <name type="scientific">Elaeophora elaphi</name>
    <dbReference type="NCBI Taxonomy" id="1147741"/>
    <lineage>
        <taxon>Eukaryota</taxon>
        <taxon>Metazoa</taxon>
        <taxon>Ecdysozoa</taxon>
        <taxon>Nematoda</taxon>
        <taxon>Chromadorea</taxon>
        <taxon>Rhabditida</taxon>
        <taxon>Spirurina</taxon>
        <taxon>Spiruromorpha</taxon>
        <taxon>Filarioidea</taxon>
        <taxon>Onchocercidae</taxon>
        <taxon>Elaeophora</taxon>
    </lineage>
</organism>
<proteinExistence type="predicted"/>
<keyword evidence="1" id="KW-1185">Reference proteome</keyword>
<name>A0A0R3RJN7_9BILA</name>
<evidence type="ECO:0000313" key="1">
    <source>
        <dbReference type="Proteomes" id="UP000050640"/>
    </source>
</evidence>
<reference evidence="2" key="1">
    <citation type="submission" date="2017-02" db="UniProtKB">
        <authorList>
            <consortium name="WormBaseParasite"/>
        </authorList>
    </citation>
    <scope>IDENTIFICATION</scope>
</reference>
<evidence type="ECO:0000313" key="2">
    <source>
        <dbReference type="WBParaSite" id="EEL_0000169601-mRNA-1"/>
    </source>
</evidence>
<dbReference type="WBParaSite" id="EEL_0000169601-mRNA-1">
    <property type="protein sequence ID" value="EEL_0000169601-mRNA-1"/>
    <property type="gene ID" value="EEL_0000169601"/>
</dbReference>
<dbReference type="AlphaFoldDB" id="A0A0R3RJN7"/>
<dbReference type="STRING" id="1147741.A0A0R3RJN7"/>
<protein>
    <submittedName>
        <fullName evidence="2">Uncharacterized protein</fullName>
    </submittedName>
</protein>